<proteinExistence type="predicted"/>
<name>A0A7W4V6R3_9BURK</name>
<dbReference type="EMBL" id="JACHWF010000001">
    <property type="protein sequence ID" value="MBB3006065.1"/>
    <property type="molecule type" value="Genomic_DNA"/>
</dbReference>
<organism evidence="1 2">
    <name type="scientific">Cupriavidus alkaliphilus</name>
    <dbReference type="NCBI Taxonomy" id="942866"/>
    <lineage>
        <taxon>Bacteria</taxon>
        <taxon>Pseudomonadati</taxon>
        <taxon>Pseudomonadota</taxon>
        <taxon>Betaproteobacteria</taxon>
        <taxon>Burkholderiales</taxon>
        <taxon>Burkholderiaceae</taxon>
        <taxon>Cupriavidus</taxon>
    </lineage>
</organism>
<dbReference type="RefSeq" id="WP_183298584.1">
    <property type="nucleotide sequence ID" value="NZ_JACHWF010000001.1"/>
</dbReference>
<accession>A0A7W4V6R3</accession>
<dbReference type="InterPro" id="IPR018894">
    <property type="entry name" value="DUF2471"/>
</dbReference>
<dbReference type="AlphaFoldDB" id="A0A7W4V6R3"/>
<dbReference type="Proteomes" id="UP000578036">
    <property type="component" value="Unassembled WGS sequence"/>
</dbReference>
<keyword evidence="2" id="KW-1185">Reference proteome</keyword>
<evidence type="ECO:0008006" key="3">
    <source>
        <dbReference type="Google" id="ProtNLM"/>
    </source>
</evidence>
<protein>
    <recommendedName>
        <fullName evidence="3">DUF2471 domain-containing protein</fullName>
    </recommendedName>
</protein>
<dbReference type="Pfam" id="PF10616">
    <property type="entry name" value="DUF2471"/>
    <property type="match status" value="1"/>
</dbReference>
<comment type="caution">
    <text evidence="1">The sequence shown here is derived from an EMBL/GenBank/DDBJ whole genome shotgun (WGS) entry which is preliminary data.</text>
</comment>
<reference evidence="1 2" key="1">
    <citation type="submission" date="2020-08" db="EMBL/GenBank/DDBJ databases">
        <title>Genomic Encyclopedia of Type Strains, Phase IV (KMG-V): Genome sequencing to study the core and pangenomes of soil and plant-associated prokaryotes.</title>
        <authorList>
            <person name="Whitman W."/>
        </authorList>
    </citation>
    <scope>NUCLEOTIDE SEQUENCE [LARGE SCALE GENOMIC DNA]</scope>
    <source>
        <strain evidence="1 2">SLV-2362</strain>
    </source>
</reference>
<evidence type="ECO:0000313" key="2">
    <source>
        <dbReference type="Proteomes" id="UP000578036"/>
    </source>
</evidence>
<evidence type="ECO:0000313" key="1">
    <source>
        <dbReference type="EMBL" id="MBB3006065.1"/>
    </source>
</evidence>
<gene>
    <name evidence="1" type="ORF">FHX61_000681</name>
</gene>
<sequence length="96" mass="10266">MDPIRAAEAAIREATPDIVARHRGAGHLTWRLLHQIEDEVVAAVSAAGKANPGIVRMMRASPLMGYPTNDEPADFGSAGAVAVTFSIIVEAWKHVH</sequence>